<keyword evidence="10" id="KW-1185">Reference proteome</keyword>
<evidence type="ECO:0000259" key="8">
    <source>
        <dbReference type="PROSITE" id="PS51192"/>
    </source>
</evidence>
<dbReference type="InterPro" id="IPR044742">
    <property type="entry name" value="DEAD/DEAH_RhlB"/>
</dbReference>
<evidence type="ECO:0000256" key="2">
    <source>
        <dbReference type="ARBA" id="ARBA00022801"/>
    </source>
</evidence>
<dbReference type="InterPro" id="IPR001650">
    <property type="entry name" value="Helicase_C-like"/>
</dbReference>
<dbReference type="SMART" id="SM00487">
    <property type="entry name" value="DEXDc"/>
    <property type="match status" value="2"/>
</dbReference>
<dbReference type="PROSITE" id="PS51192">
    <property type="entry name" value="HELICASE_ATP_BIND_1"/>
    <property type="match status" value="2"/>
</dbReference>
<dbReference type="SMART" id="SM01178">
    <property type="entry name" value="DUF4217"/>
    <property type="match status" value="1"/>
</dbReference>
<organism evidence="10 11">
    <name type="scientific">Strongyloides stercoralis</name>
    <name type="common">Threadworm</name>
    <dbReference type="NCBI Taxonomy" id="6248"/>
    <lineage>
        <taxon>Eukaryota</taxon>
        <taxon>Metazoa</taxon>
        <taxon>Ecdysozoa</taxon>
        <taxon>Nematoda</taxon>
        <taxon>Chromadorea</taxon>
        <taxon>Rhabditida</taxon>
        <taxon>Tylenchina</taxon>
        <taxon>Panagrolaimomorpha</taxon>
        <taxon>Strongyloidoidea</taxon>
        <taxon>Strongyloididae</taxon>
        <taxon>Strongyloides</taxon>
    </lineage>
</organism>
<evidence type="ECO:0000259" key="9">
    <source>
        <dbReference type="PROSITE" id="PS51194"/>
    </source>
</evidence>
<dbReference type="GO" id="GO:0016787">
    <property type="term" value="F:hydrolase activity"/>
    <property type="evidence" value="ECO:0007669"/>
    <property type="project" value="UniProtKB-KW"/>
</dbReference>
<dbReference type="InterPro" id="IPR027417">
    <property type="entry name" value="P-loop_NTPase"/>
</dbReference>
<dbReference type="EC" id="3.6.4.13" evidence="6"/>
<evidence type="ECO:0000256" key="5">
    <source>
        <dbReference type="ARBA" id="ARBA00022884"/>
    </source>
</evidence>
<comment type="function">
    <text evidence="6">RNA helicase.</text>
</comment>
<feature type="domain" description="Helicase ATP-binding" evidence="8">
    <location>
        <begin position="403"/>
        <end position="586"/>
    </location>
</feature>
<dbReference type="Gene3D" id="3.40.50.300">
    <property type="entry name" value="P-loop containing nucleotide triphosphate hydrolases"/>
    <property type="match status" value="3"/>
</dbReference>
<dbReference type="AlphaFoldDB" id="A0AAF5DHA9"/>
<feature type="region of interest" description="Disordered" evidence="7">
    <location>
        <begin position="1301"/>
        <end position="1361"/>
    </location>
</feature>
<accession>A0AAF5DHA9</accession>
<feature type="domain" description="Helicase C-terminal" evidence="9">
    <location>
        <begin position="1063"/>
        <end position="1214"/>
    </location>
</feature>
<reference evidence="11" key="1">
    <citation type="submission" date="2024-02" db="UniProtKB">
        <authorList>
            <consortium name="WormBaseParasite"/>
        </authorList>
    </citation>
    <scope>IDENTIFICATION</scope>
</reference>
<dbReference type="GO" id="GO:0003723">
    <property type="term" value="F:RNA binding"/>
    <property type="evidence" value="ECO:0007669"/>
    <property type="project" value="UniProtKB-UniRule"/>
</dbReference>
<dbReference type="WBParaSite" id="TCONS_00012214.p1">
    <property type="protein sequence ID" value="TCONS_00012214.p1"/>
    <property type="gene ID" value="XLOC_007701"/>
</dbReference>
<name>A0AAF5DHA9_STRER</name>
<comment type="similarity">
    <text evidence="6">Belongs to the DEAD box helicase family.</text>
</comment>
<dbReference type="InterPro" id="IPR025313">
    <property type="entry name" value="SPB4-like_CTE"/>
</dbReference>
<comment type="catalytic activity">
    <reaction evidence="6">
        <text>ATP + H2O = ADP + phosphate + H(+)</text>
        <dbReference type="Rhea" id="RHEA:13065"/>
        <dbReference type="ChEBI" id="CHEBI:15377"/>
        <dbReference type="ChEBI" id="CHEBI:15378"/>
        <dbReference type="ChEBI" id="CHEBI:30616"/>
        <dbReference type="ChEBI" id="CHEBI:43474"/>
        <dbReference type="ChEBI" id="CHEBI:456216"/>
        <dbReference type="EC" id="3.6.4.13"/>
    </reaction>
</comment>
<protein>
    <recommendedName>
        <fullName evidence="6">ATP-dependent RNA helicase</fullName>
        <ecNumber evidence="6">3.6.4.13</ecNumber>
    </recommendedName>
</protein>
<keyword evidence="1 6" id="KW-0547">Nucleotide-binding</keyword>
<dbReference type="Proteomes" id="UP000035681">
    <property type="component" value="Unplaced"/>
</dbReference>
<dbReference type="Pfam" id="PF00270">
    <property type="entry name" value="DEAD"/>
    <property type="match status" value="2"/>
</dbReference>
<keyword evidence="5 6" id="KW-0694">RNA-binding</keyword>
<keyword evidence="3 6" id="KW-0347">Helicase</keyword>
<dbReference type="PROSITE" id="PS51194">
    <property type="entry name" value="HELICASE_CTER"/>
    <property type="match status" value="1"/>
</dbReference>
<evidence type="ECO:0000256" key="1">
    <source>
        <dbReference type="ARBA" id="ARBA00022741"/>
    </source>
</evidence>
<dbReference type="Pfam" id="PF00271">
    <property type="entry name" value="Helicase_C"/>
    <property type="match status" value="1"/>
</dbReference>
<dbReference type="Pfam" id="PF13959">
    <property type="entry name" value="CTE_SPB4"/>
    <property type="match status" value="1"/>
</dbReference>
<proteinExistence type="inferred from homology"/>
<feature type="domain" description="Helicase ATP-binding" evidence="8">
    <location>
        <begin position="835"/>
        <end position="1011"/>
    </location>
</feature>
<evidence type="ECO:0000256" key="3">
    <source>
        <dbReference type="ARBA" id="ARBA00022806"/>
    </source>
</evidence>
<dbReference type="GO" id="GO:0003724">
    <property type="term" value="F:RNA helicase activity"/>
    <property type="evidence" value="ECO:0007669"/>
    <property type="project" value="UniProtKB-EC"/>
</dbReference>
<keyword evidence="2 6" id="KW-0378">Hydrolase</keyword>
<sequence>NLYYYINLIMSYQQYNNIRPNTFRQEPIDMNGEYNSRGFMNQNKNTFQYSNNNSYDYYSQKYHNDSISRGGFDIKPDSSIHSLKTCTSSGSFGIVKGDSPDFKCYECSKPLSQPEKVPFSFKNLQGIDSIQPFMPKSLEKRNGFTMFNSQNEGNKSIESSNEISCSKMIEEVKVNEREQYQEELFNGSSYGNENVKYNIISPTISISPSSYQKSENYSNIKYCNDFSPKVLSQEINSPPVDSNFKTTYEDVKNASVEFKHEEAKNETITSNSINVLSKILKEEIKGMHSFNEEKLETTNNIQETKNEPLLTLGQEKVDTIQASLNKNNNEEIIDISNAKSTASNYLENKNNIIDENDFVRTHITTESYEILKSWEQINCDKETIKKVIEIGYESPEEIMSIAIPAICNNRDLIFEVNNDSSKYISFLLPIIDNIIKSDYENEANQPIALILTPSKELVLKISKIIESLIKGTPITFAKCYGQYPFRQNLDELKKGCNILTSTPGRLIHFLKSNDISLQNIKYFIIDDIDKMLECGFDEIIGNIINDFDCQKKEYRVNIVSVNKFSPTINDLLCMIIKDTYTMILKNTTNDLLKYKVKYMEGKINISKLPEMLMKHIYEMKKNKNSGGVSFVADIFPPHSTPNPGIIVSQYVPVKPSGQRQRSQCLGSVYPPRWHVYLNNFNYNKLLFYTLLTRIHSGARDTYCGSPNGCFPTFEAQPSTSVKTRRFPFGSSSLLTKLRHVMLCQCSNANSIILCSCTLCDPSKEKNIGFFGSHLLPFIFEKGYRINLEYRTIISKTNIGPITSSKVISILDPLLVDVFKTKLGHKELTPVQKAAIKHMLSNFDVICQAPTGSGKTLAFALPIFHLLRKQITANQAGEGVGAVVLLPTRELAVQVSNVFKPFCESLNIPLCLLMRDKKLNENNFTKTSILIATAGKLKHFLQQQKEPKQLFKHVEILIIDEADRFADLEFKDSISALLAALPKQRRTSLFSATQAKDMEEFLKYGLRNPLRITIKGKIDDVKVPENANEEEEDDDHKSSEKIVGAPKELSNYYLTVPAEKKIITLVKFLQKIKKSKVLIFMSSSQCIDFYYSILRAEIPVSRAIFKCKGLSKNSKDGTIAKFERSGPSILLTTDVLARGIDIKGIDWVIQFNIPKKSSWFIHRAGRTARNGRKGNAIVFLTPEEINYVNYIQLHEKLKLDEYTIDDIPDEEVEEFRNKLIEKHSHDRDALELVTRAYMSLVKALVSHDCQVVCKGKNMDLVGYANSYGLLRLPKLPELARRDLSGFRRPNVKCSEVPYKDEKKEMERQKALEERAKETVKKYAERRARDNAMNGDGVKKKVNKKEEANKDAKRKRKLANQEWKELAQSQNVLKKLKKGKISEEQADELL</sequence>
<comment type="domain">
    <text evidence="6">The Q motif is unique to and characteristic of the DEAD box family of RNA helicases and controls ATP binding and hydrolysis.</text>
</comment>
<evidence type="ECO:0000313" key="10">
    <source>
        <dbReference type="Proteomes" id="UP000035681"/>
    </source>
</evidence>
<dbReference type="PANTHER" id="PTHR24031">
    <property type="entry name" value="RNA HELICASE"/>
    <property type="match status" value="1"/>
</dbReference>
<keyword evidence="4 6" id="KW-0067">ATP-binding</keyword>
<dbReference type="InterPro" id="IPR011545">
    <property type="entry name" value="DEAD/DEAH_box_helicase_dom"/>
</dbReference>
<dbReference type="SMART" id="SM00490">
    <property type="entry name" value="HELICc"/>
    <property type="match status" value="1"/>
</dbReference>
<evidence type="ECO:0000256" key="4">
    <source>
        <dbReference type="ARBA" id="ARBA00022840"/>
    </source>
</evidence>
<dbReference type="CDD" id="cd00268">
    <property type="entry name" value="DEADc"/>
    <property type="match status" value="1"/>
</dbReference>
<feature type="compositionally biased region" description="Basic and acidic residues" evidence="7">
    <location>
        <begin position="1301"/>
        <end position="1328"/>
    </location>
</feature>
<evidence type="ECO:0000313" key="11">
    <source>
        <dbReference type="WBParaSite" id="TCONS_00012214.p1"/>
    </source>
</evidence>
<evidence type="ECO:0000256" key="7">
    <source>
        <dbReference type="SAM" id="MobiDB-lite"/>
    </source>
</evidence>
<evidence type="ECO:0000256" key="6">
    <source>
        <dbReference type="RuleBase" id="RU365068"/>
    </source>
</evidence>
<dbReference type="CDD" id="cd18787">
    <property type="entry name" value="SF2_C_DEAD"/>
    <property type="match status" value="1"/>
</dbReference>
<dbReference type="InterPro" id="IPR014001">
    <property type="entry name" value="Helicase_ATP-bd"/>
</dbReference>
<dbReference type="SUPFAM" id="SSF52540">
    <property type="entry name" value="P-loop containing nucleoside triphosphate hydrolases"/>
    <property type="match status" value="3"/>
</dbReference>
<dbReference type="GO" id="GO:0005524">
    <property type="term" value="F:ATP binding"/>
    <property type="evidence" value="ECO:0007669"/>
    <property type="project" value="UniProtKB-UniRule"/>
</dbReference>